<evidence type="ECO:0000313" key="1">
    <source>
        <dbReference type="EMBL" id="TDV23525.1"/>
    </source>
</evidence>
<accession>A0A4R7UD86</accession>
<sequence length="84" mass="9676">MELTTRYQIYSDKRNNKQYLAIFTTNLDGSETGVFEVYEFNNEAQILTQTQQYGRKISSGAYYGDSGIRPSRIHKLITVNKGDK</sequence>
<dbReference type="Proteomes" id="UP000295757">
    <property type="component" value="Unassembled WGS sequence"/>
</dbReference>
<protein>
    <submittedName>
        <fullName evidence="1">Uncharacterized protein</fullName>
    </submittedName>
</protein>
<organism evidence="1 2">
    <name type="scientific">Mycoplasmopsis mustelae</name>
    <dbReference type="NCBI Taxonomy" id="171289"/>
    <lineage>
        <taxon>Bacteria</taxon>
        <taxon>Bacillati</taxon>
        <taxon>Mycoplasmatota</taxon>
        <taxon>Mycoplasmoidales</taxon>
        <taxon>Metamycoplasmataceae</taxon>
        <taxon>Mycoplasmopsis</taxon>
    </lineage>
</organism>
<dbReference type="AlphaFoldDB" id="A0A4R7UD86"/>
<proteinExistence type="predicted"/>
<reference evidence="1 2" key="1">
    <citation type="submission" date="2019-03" db="EMBL/GenBank/DDBJ databases">
        <title>Genomic Encyclopedia of Archaeal and Bacterial Type Strains, Phase II (KMG-II): from individual species to whole genera.</title>
        <authorList>
            <person name="Goeker M."/>
        </authorList>
    </citation>
    <scope>NUCLEOTIDE SEQUENCE [LARGE SCALE GENOMIC DNA]</scope>
    <source>
        <strain evidence="1 2">ATCC 35214</strain>
    </source>
</reference>
<keyword evidence="2" id="KW-1185">Reference proteome</keyword>
<comment type="caution">
    <text evidence="1">The sequence shown here is derived from an EMBL/GenBank/DDBJ whole genome shotgun (WGS) entry which is preliminary data.</text>
</comment>
<evidence type="ECO:0000313" key="2">
    <source>
        <dbReference type="Proteomes" id="UP000295757"/>
    </source>
</evidence>
<dbReference type="RefSeq" id="WP_134110936.1">
    <property type="nucleotide sequence ID" value="NZ_SOCN01000002.1"/>
</dbReference>
<name>A0A4R7UD86_9BACT</name>
<gene>
    <name evidence="1" type="ORF">BCF59_0514</name>
</gene>
<dbReference type="EMBL" id="SOCN01000002">
    <property type="protein sequence ID" value="TDV23525.1"/>
    <property type="molecule type" value="Genomic_DNA"/>
</dbReference>